<dbReference type="EMBL" id="AP025292">
    <property type="protein sequence ID" value="BDC98211.1"/>
    <property type="molecule type" value="Genomic_DNA"/>
</dbReference>
<protein>
    <submittedName>
        <fullName evidence="4">23S rRNA (Guanosine(2251)-2'-O)-methyltransferase RlmB</fullName>
    </submittedName>
</protein>
<dbReference type="Pfam" id="PF08032">
    <property type="entry name" value="SpoU_sub_bind"/>
    <property type="match status" value="1"/>
</dbReference>
<evidence type="ECO:0000259" key="3">
    <source>
        <dbReference type="SMART" id="SM00967"/>
    </source>
</evidence>
<dbReference type="Gene3D" id="3.30.1330.30">
    <property type="match status" value="1"/>
</dbReference>
<dbReference type="PANTHER" id="PTHR46429:SF1">
    <property type="entry name" value="23S RRNA (GUANOSINE-2'-O-)-METHYLTRANSFERASE RLMB"/>
    <property type="match status" value="1"/>
</dbReference>
<keyword evidence="2" id="KW-0808">Transferase</keyword>
<dbReference type="InterPro" id="IPR004441">
    <property type="entry name" value="rRNA_MeTrfase_TrmH"/>
</dbReference>
<dbReference type="InterPro" id="IPR001537">
    <property type="entry name" value="SpoU_MeTrfase"/>
</dbReference>
<dbReference type="CDD" id="cd18103">
    <property type="entry name" value="SpoU-like_RlmB"/>
    <property type="match status" value="1"/>
</dbReference>
<dbReference type="Gene3D" id="3.40.1280.10">
    <property type="match status" value="1"/>
</dbReference>
<gene>
    <name evidence="4" type="ORF">PEPS_04920</name>
</gene>
<dbReference type="Pfam" id="PF00588">
    <property type="entry name" value="SpoU_methylase"/>
    <property type="match status" value="1"/>
</dbReference>
<name>A0ABM7VBB3_9BACT</name>
<keyword evidence="1" id="KW-0489">Methyltransferase</keyword>
<dbReference type="InterPro" id="IPR029026">
    <property type="entry name" value="tRNA_m1G_MTases_N"/>
</dbReference>
<dbReference type="Proteomes" id="UP001354989">
    <property type="component" value="Chromosome"/>
</dbReference>
<evidence type="ECO:0000256" key="1">
    <source>
        <dbReference type="ARBA" id="ARBA00022603"/>
    </source>
</evidence>
<keyword evidence="5" id="KW-1185">Reference proteome</keyword>
<dbReference type="SMART" id="SM00967">
    <property type="entry name" value="SpoU_sub_bind"/>
    <property type="match status" value="1"/>
</dbReference>
<dbReference type="NCBIfam" id="TIGR00186">
    <property type="entry name" value="rRNA_methyl_3"/>
    <property type="match status" value="1"/>
</dbReference>
<proteinExistence type="predicted"/>
<organism evidence="4 5">
    <name type="scientific">Persicobacter psychrovividus</name>
    <dbReference type="NCBI Taxonomy" id="387638"/>
    <lineage>
        <taxon>Bacteria</taxon>
        <taxon>Pseudomonadati</taxon>
        <taxon>Bacteroidota</taxon>
        <taxon>Cytophagia</taxon>
        <taxon>Cytophagales</taxon>
        <taxon>Persicobacteraceae</taxon>
        <taxon>Persicobacter</taxon>
    </lineage>
</organism>
<dbReference type="SUPFAM" id="SSF55315">
    <property type="entry name" value="L30e-like"/>
    <property type="match status" value="1"/>
</dbReference>
<sequence>MERQFRGTPRRKPQSADMIFGTRAVIEAIRAGKEIDRLFIQKGLNNELTKELVDTAIEFRLPISKVPVEKLNRITRKNHQGAIAYLSAVSYQSLDNIISRCYEQGKDPFILILDRVTDVRNFGAICRTAECAGVDAIVIPSKGAAQINPDAVKTSAGALNIIPVCRQDYLKDTITYLQESGVAVVAATEKTDNSYSDIDYNQPIAVLMGSEEDGVSPEYLKRSDLKAKIPILGKIESLNVSVAAGIILYEAVRQKGL</sequence>
<dbReference type="SUPFAM" id="SSF75217">
    <property type="entry name" value="alpha/beta knot"/>
    <property type="match status" value="1"/>
</dbReference>
<feature type="domain" description="RNA 2-O ribose methyltransferase substrate binding" evidence="3">
    <location>
        <begin position="18"/>
        <end position="92"/>
    </location>
</feature>
<evidence type="ECO:0000313" key="5">
    <source>
        <dbReference type="Proteomes" id="UP001354989"/>
    </source>
</evidence>
<dbReference type="InterPro" id="IPR029064">
    <property type="entry name" value="Ribosomal_eL30-like_sf"/>
</dbReference>
<evidence type="ECO:0000256" key="2">
    <source>
        <dbReference type="ARBA" id="ARBA00022679"/>
    </source>
</evidence>
<evidence type="ECO:0000313" key="4">
    <source>
        <dbReference type="EMBL" id="BDC98211.1"/>
    </source>
</evidence>
<dbReference type="RefSeq" id="WP_332920845.1">
    <property type="nucleotide sequence ID" value="NZ_AP025292.1"/>
</dbReference>
<accession>A0ABM7VBB3</accession>
<reference evidence="4 5" key="1">
    <citation type="submission" date="2021-12" db="EMBL/GenBank/DDBJ databases">
        <title>Genome sequencing of bacteria with rrn-lacking chromosome and rrn-plasmid.</title>
        <authorList>
            <person name="Anda M."/>
            <person name="Iwasaki W."/>
        </authorList>
    </citation>
    <scope>NUCLEOTIDE SEQUENCE [LARGE SCALE GENOMIC DNA]</scope>
    <source>
        <strain evidence="4 5">NBRC 101262</strain>
    </source>
</reference>
<dbReference type="InterPro" id="IPR013123">
    <property type="entry name" value="SpoU_subst-bd"/>
</dbReference>
<dbReference type="InterPro" id="IPR029028">
    <property type="entry name" value="Alpha/beta_knot_MTases"/>
</dbReference>
<dbReference type="PANTHER" id="PTHR46429">
    <property type="entry name" value="23S RRNA (GUANOSINE-2'-O-)-METHYLTRANSFERASE RLMB"/>
    <property type="match status" value="1"/>
</dbReference>